<feature type="DNA-binding region" description="Fork-head" evidence="3">
    <location>
        <begin position="41"/>
        <end position="120"/>
    </location>
</feature>
<evidence type="ECO:0000256" key="2">
    <source>
        <dbReference type="ARBA" id="ARBA00023242"/>
    </source>
</evidence>
<dbReference type="EMBL" id="LT551915">
    <property type="protein sequence ID" value="SAL97778.1"/>
    <property type="molecule type" value="Genomic_DNA"/>
</dbReference>
<name>A0A168M0P1_ABSGL</name>
<dbReference type="PROSITE" id="PS50039">
    <property type="entry name" value="FORK_HEAD_3"/>
    <property type="match status" value="1"/>
</dbReference>
<evidence type="ECO:0000256" key="3">
    <source>
        <dbReference type="PROSITE-ProRule" id="PRU00089"/>
    </source>
</evidence>
<gene>
    <name evidence="6" type="primary">ABSGL_03287.1 scaffold 4286</name>
</gene>
<evidence type="ECO:0000259" key="5">
    <source>
        <dbReference type="PROSITE" id="PS50039"/>
    </source>
</evidence>
<feature type="compositionally biased region" description="Basic residues" evidence="4">
    <location>
        <begin position="177"/>
        <end position="194"/>
    </location>
</feature>
<dbReference type="GO" id="GO:0005634">
    <property type="term" value="C:nucleus"/>
    <property type="evidence" value="ECO:0007669"/>
    <property type="project" value="UniProtKB-SubCell"/>
</dbReference>
<dbReference type="InterPro" id="IPR036390">
    <property type="entry name" value="WH_DNA-bd_sf"/>
</dbReference>
<dbReference type="CDD" id="cd00059">
    <property type="entry name" value="FH_FOX"/>
    <property type="match status" value="1"/>
</dbReference>
<dbReference type="GO" id="GO:0000978">
    <property type="term" value="F:RNA polymerase II cis-regulatory region sequence-specific DNA binding"/>
    <property type="evidence" value="ECO:0007669"/>
    <property type="project" value="TreeGrafter"/>
</dbReference>
<dbReference type="SUPFAM" id="SSF46785">
    <property type="entry name" value="Winged helix' DNA-binding domain"/>
    <property type="match status" value="1"/>
</dbReference>
<dbReference type="InParanoid" id="A0A168M0P1"/>
<protein>
    <recommendedName>
        <fullName evidence="5">Fork-head domain-containing protein</fullName>
    </recommendedName>
</protein>
<dbReference type="InterPro" id="IPR030456">
    <property type="entry name" value="TF_fork_head_CS_2"/>
</dbReference>
<reference evidence="6" key="1">
    <citation type="submission" date="2016-04" db="EMBL/GenBank/DDBJ databases">
        <authorList>
            <person name="Evans L.H."/>
            <person name="Alamgir A."/>
            <person name="Owens N."/>
            <person name="Weber N.D."/>
            <person name="Virtaneva K."/>
            <person name="Barbian K."/>
            <person name="Babar A."/>
            <person name="Rosenke K."/>
        </authorList>
    </citation>
    <scope>NUCLEOTIDE SEQUENCE [LARGE SCALE GENOMIC DNA]</scope>
    <source>
        <strain evidence="6">CBS 101.48</strain>
    </source>
</reference>
<evidence type="ECO:0000313" key="7">
    <source>
        <dbReference type="Proteomes" id="UP000078561"/>
    </source>
</evidence>
<evidence type="ECO:0000313" key="6">
    <source>
        <dbReference type="EMBL" id="SAL97778.1"/>
    </source>
</evidence>
<feature type="compositionally biased region" description="Acidic residues" evidence="4">
    <location>
        <begin position="198"/>
        <end position="207"/>
    </location>
</feature>
<dbReference type="Proteomes" id="UP000078561">
    <property type="component" value="Unassembled WGS sequence"/>
</dbReference>
<evidence type="ECO:0000256" key="4">
    <source>
        <dbReference type="SAM" id="MobiDB-lite"/>
    </source>
</evidence>
<dbReference type="InterPro" id="IPR050211">
    <property type="entry name" value="FOX_domain-containing"/>
</dbReference>
<keyword evidence="1 3" id="KW-0238">DNA-binding</keyword>
<dbReference type="SMART" id="SM00339">
    <property type="entry name" value="FH"/>
    <property type="match status" value="1"/>
</dbReference>
<evidence type="ECO:0000256" key="1">
    <source>
        <dbReference type="ARBA" id="ARBA00023125"/>
    </source>
</evidence>
<dbReference type="STRING" id="4829.A0A168M0P1"/>
<proteinExistence type="predicted"/>
<sequence length="341" mass="39078">MESMGNPPTHDDDWDQCPARTRPVWPSHLVPWWQPTQPTDKPPYTYATLVAFAILLSKDGRLLLSDIYRWIAQTYPYYVPNQRGWQNSIRHNLSLNKQWFQKVDRRPTQANPGKGCYWTLVVGCEQAFIDTITHGHHDVTPTMKITRPEDYQPPTKPSLAPMYTTFRMTTVTTTAMTKRKRQNISPSQRKKVKSNHIDDDDDNDDRWECDSGVDINYSLETTTKKQQPDASPPQPPVEYNILDHFLDQLPDPPFDNVMESILGDVGLYFDTIDTTPSLLLTSSFAPPPPPPLTTKPDNTPEPLVIHLDGDDMADQYLTFDEDEDDDDPLDDWKILSHDLGV</sequence>
<dbReference type="GO" id="GO:0000981">
    <property type="term" value="F:DNA-binding transcription factor activity, RNA polymerase II-specific"/>
    <property type="evidence" value="ECO:0007669"/>
    <property type="project" value="TreeGrafter"/>
</dbReference>
<keyword evidence="2 3" id="KW-0539">Nucleus</keyword>
<dbReference type="Gene3D" id="1.10.10.10">
    <property type="entry name" value="Winged helix-like DNA-binding domain superfamily/Winged helix DNA-binding domain"/>
    <property type="match status" value="1"/>
</dbReference>
<dbReference type="FunFam" id="1.10.10.10:FF:000135">
    <property type="entry name" value="forkhead box protein G1"/>
    <property type="match status" value="1"/>
</dbReference>
<dbReference type="AlphaFoldDB" id="A0A168M0P1"/>
<organism evidence="6">
    <name type="scientific">Absidia glauca</name>
    <name type="common">Pin mould</name>
    <dbReference type="NCBI Taxonomy" id="4829"/>
    <lineage>
        <taxon>Eukaryota</taxon>
        <taxon>Fungi</taxon>
        <taxon>Fungi incertae sedis</taxon>
        <taxon>Mucoromycota</taxon>
        <taxon>Mucoromycotina</taxon>
        <taxon>Mucoromycetes</taxon>
        <taxon>Mucorales</taxon>
        <taxon>Cunninghamellaceae</taxon>
        <taxon>Absidia</taxon>
    </lineage>
</organism>
<dbReference type="PROSITE" id="PS00658">
    <property type="entry name" value="FORK_HEAD_2"/>
    <property type="match status" value="1"/>
</dbReference>
<dbReference type="PRINTS" id="PR00053">
    <property type="entry name" value="FORKHEAD"/>
</dbReference>
<dbReference type="PANTHER" id="PTHR11829">
    <property type="entry name" value="FORKHEAD BOX PROTEIN"/>
    <property type="match status" value="1"/>
</dbReference>
<accession>A0A168M0P1</accession>
<dbReference type="Pfam" id="PF00250">
    <property type="entry name" value="Forkhead"/>
    <property type="match status" value="1"/>
</dbReference>
<dbReference type="InterPro" id="IPR036388">
    <property type="entry name" value="WH-like_DNA-bd_sf"/>
</dbReference>
<comment type="subcellular location">
    <subcellularLocation>
        <location evidence="3">Nucleus</location>
    </subcellularLocation>
</comment>
<dbReference type="OrthoDB" id="5954824at2759"/>
<dbReference type="InterPro" id="IPR001766">
    <property type="entry name" value="Fork_head_dom"/>
</dbReference>
<feature type="region of interest" description="Disordered" evidence="4">
    <location>
        <begin position="175"/>
        <end position="209"/>
    </location>
</feature>
<keyword evidence="7" id="KW-1185">Reference proteome</keyword>
<dbReference type="PANTHER" id="PTHR11829:SF343">
    <property type="entry name" value="FORK-HEAD DOMAIN-CONTAINING PROTEIN"/>
    <property type="match status" value="1"/>
</dbReference>
<feature type="domain" description="Fork-head" evidence="5">
    <location>
        <begin position="41"/>
        <end position="120"/>
    </location>
</feature>